<dbReference type="PANTHER" id="PTHR43991:SF21">
    <property type="entry name" value="GAMYB-BINDING PROTEIN"/>
    <property type="match status" value="1"/>
</dbReference>
<dbReference type="PANTHER" id="PTHR43991">
    <property type="entry name" value="WD REPEAT PROTEIN (AFU_ORTHOLOGUE AFUA_8G05640)-RELATED"/>
    <property type="match status" value="1"/>
</dbReference>
<reference evidence="1 2" key="1">
    <citation type="submission" date="2018-10" db="EMBL/GenBank/DDBJ databases">
        <title>A high-quality apple genome assembly.</title>
        <authorList>
            <person name="Hu J."/>
        </authorList>
    </citation>
    <scope>NUCLEOTIDE SEQUENCE [LARGE SCALE GENOMIC DNA]</scope>
    <source>
        <strain evidence="2">cv. HFTH1</strain>
        <tissue evidence="1">Young leaf</tissue>
    </source>
</reference>
<evidence type="ECO:0000313" key="1">
    <source>
        <dbReference type="EMBL" id="RXI04622.1"/>
    </source>
</evidence>
<dbReference type="EMBL" id="RDQH01000329">
    <property type="protein sequence ID" value="RXI04622.1"/>
    <property type="molecule type" value="Genomic_DNA"/>
</dbReference>
<name>A0A498KG95_MALDO</name>
<accession>A0A498KG95</accession>
<protein>
    <submittedName>
        <fullName evidence="1">Uncharacterized protein</fullName>
    </submittedName>
</protein>
<proteinExistence type="predicted"/>
<dbReference type="AlphaFoldDB" id="A0A498KG95"/>
<keyword evidence="2" id="KW-1185">Reference proteome</keyword>
<organism evidence="1 2">
    <name type="scientific">Malus domestica</name>
    <name type="common">Apple</name>
    <name type="synonym">Pyrus malus</name>
    <dbReference type="NCBI Taxonomy" id="3750"/>
    <lineage>
        <taxon>Eukaryota</taxon>
        <taxon>Viridiplantae</taxon>
        <taxon>Streptophyta</taxon>
        <taxon>Embryophyta</taxon>
        <taxon>Tracheophyta</taxon>
        <taxon>Spermatophyta</taxon>
        <taxon>Magnoliopsida</taxon>
        <taxon>eudicotyledons</taxon>
        <taxon>Gunneridae</taxon>
        <taxon>Pentapetalae</taxon>
        <taxon>rosids</taxon>
        <taxon>fabids</taxon>
        <taxon>Rosales</taxon>
        <taxon>Rosaceae</taxon>
        <taxon>Amygdaloideae</taxon>
        <taxon>Maleae</taxon>
        <taxon>Malus</taxon>
    </lineage>
</organism>
<evidence type="ECO:0000313" key="2">
    <source>
        <dbReference type="Proteomes" id="UP000290289"/>
    </source>
</evidence>
<comment type="caution">
    <text evidence="1">The sequence shown here is derived from an EMBL/GenBank/DDBJ whole genome shotgun (WGS) entry which is preliminary data.</text>
</comment>
<sequence>MPHLRSPCPPPPSSSNARIPSSPLFWCDFCFVLVLISIWESRVSDGRFMEVAEPANFVHIYSIEADYKVRQEIDFFREISGVSMSPNDEFLYIGIWD</sequence>
<dbReference type="Proteomes" id="UP000290289">
    <property type="component" value="Chromosome 3"/>
</dbReference>
<gene>
    <name evidence="1" type="ORF">DVH24_038896</name>
</gene>